<dbReference type="EMBL" id="FNBT01000011">
    <property type="protein sequence ID" value="SDG07583.1"/>
    <property type="molecule type" value="Genomic_DNA"/>
</dbReference>
<evidence type="ECO:0000313" key="2">
    <source>
        <dbReference type="EMBL" id="SDG07583.1"/>
    </source>
</evidence>
<keyword evidence="1" id="KW-1133">Transmembrane helix</keyword>
<dbReference type="Proteomes" id="UP000199406">
    <property type="component" value="Unassembled WGS sequence"/>
</dbReference>
<name>A0A1G7RA39_9ACTN</name>
<gene>
    <name evidence="2" type="ORF">SAMN05660662_0218</name>
</gene>
<sequence>MECKGVSMGARLWTALLLLGAVMFMHGLQCTPADHTGTAPVQSAAISAHGEQPPSAVTAMAAAMPVAQHNAVIPAPDQAAVAGAAAHGRSDTSPHSGAGHLWSLCLAVLAAGLALLLALAGPRLLRHSRTAALPAFTRAAKSVTLLRPPELSALCVLRI</sequence>
<evidence type="ECO:0000256" key="1">
    <source>
        <dbReference type="SAM" id="Phobius"/>
    </source>
</evidence>
<proteinExistence type="predicted"/>
<dbReference type="AlphaFoldDB" id="A0A1G7RA39"/>
<keyword evidence="1" id="KW-0472">Membrane</keyword>
<evidence type="ECO:0000313" key="3">
    <source>
        <dbReference type="Proteomes" id="UP000199406"/>
    </source>
</evidence>
<reference evidence="3" key="1">
    <citation type="submission" date="2016-10" db="EMBL/GenBank/DDBJ databases">
        <authorList>
            <person name="Varghese N."/>
            <person name="Submissions S."/>
        </authorList>
    </citation>
    <scope>NUCLEOTIDE SEQUENCE [LARGE SCALE GENOMIC DNA]</scope>
    <source>
        <strain evidence="3">DSM 44268</strain>
    </source>
</reference>
<keyword evidence="3" id="KW-1185">Reference proteome</keyword>
<feature type="transmembrane region" description="Helical" evidence="1">
    <location>
        <begin position="101"/>
        <end position="120"/>
    </location>
</feature>
<accession>A0A1G7RA39</accession>
<dbReference type="STRING" id="1550231.SAMN05660662_0218"/>
<protein>
    <submittedName>
        <fullName evidence="2">Uncharacterized protein</fullName>
    </submittedName>
</protein>
<keyword evidence="1" id="KW-0812">Transmembrane</keyword>
<organism evidence="2 3">
    <name type="scientific">Blastococcus aurantiacus</name>
    <dbReference type="NCBI Taxonomy" id="1550231"/>
    <lineage>
        <taxon>Bacteria</taxon>
        <taxon>Bacillati</taxon>
        <taxon>Actinomycetota</taxon>
        <taxon>Actinomycetes</taxon>
        <taxon>Geodermatophilales</taxon>
        <taxon>Geodermatophilaceae</taxon>
        <taxon>Blastococcus</taxon>
    </lineage>
</organism>